<proteinExistence type="predicted"/>
<comment type="cofactor">
    <cofactor evidence="1">
        <name>FAD</name>
        <dbReference type="ChEBI" id="CHEBI:57692"/>
    </cofactor>
</comment>
<keyword evidence="4" id="KW-0521">NADP</keyword>
<dbReference type="OrthoDB" id="655030at2759"/>
<dbReference type="PANTHER" id="PTHR46028:SF2">
    <property type="entry name" value="KYNURENINE 3-MONOOXYGENASE"/>
    <property type="match status" value="1"/>
</dbReference>
<keyword evidence="5" id="KW-0560">Oxidoreductase</keyword>
<organism evidence="8 9">
    <name type="scientific">Thraustotheca clavata</name>
    <dbReference type="NCBI Taxonomy" id="74557"/>
    <lineage>
        <taxon>Eukaryota</taxon>
        <taxon>Sar</taxon>
        <taxon>Stramenopiles</taxon>
        <taxon>Oomycota</taxon>
        <taxon>Saprolegniomycetes</taxon>
        <taxon>Saprolegniales</taxon>
        <taxon>Achlyaceae</taxon>
        <taxon>Thraustotheca</taxon>
    </lineage>
</organism>
<dbReference type="SUPFAM" id="SSF51905">
    <property type="entry name" value="FAD/NAD(P)-binding domain"/>
    <property type="match status" value="1"/>
</dbReference>
<keyword evidence="3" id="KW-0274">FAD</keyword>
<keyword evidence="6" id="KW-0503">Monooxygenase</keyword>
<evidence type="ECO:0000313" key="8">
    <source>
        <dbReference type="EMBL" id="OQS06353.1"/>
    </source>
</evidence>
<dbReference type="STRING" id="74557.A0A1W0A7T2"/>
<sequence>LYDAKVIGADGVHSKVRAALQKVLPSLQVSSSPWINEYRVLFGEVGKMSDKLDPKLHYVMGGIYTSTIENNGQQQWALQTFHRHIPGNENNPSTIVMADTASPENIAALKAWVGSYAPEFLAIVPEEEFTDYFSRRTYRGSMVECTRLQYQDFVLLLGDAGHSLLPASGEGINCALEDSEILAQSILANPEAPFSTFEASRMPDLKALHQWAAHLNSAPSWAGEKAARDMFTSMESRSSESLLNHLFGSKASGRAPYREIMTSWSTKKLFLLNFARIIAYPKAIITSALLAFQSWLRGGSRGLKTIAA</sequence>
<name>A0A1W0A7T2_9STRA</name>
<comment type="caution">
    <text evidence="8">The sequence shown here is derived from an EMBL/GenBank/DDBJ whole genome shotgun (WGS) entry which is preliminary data.</text>
</comment>
<dbReference type="AlphaFoldDB" id="A0A1W0A7T2"/>
<dbReference type="Proteomes" id="UP000243217">
    <property type="component" value="Unassembled WGS sequence"/>
</dbReference>
<dbReference type="GO" id="GO:0071949">
    <property type="term" value="F:FAD binding"/>
    <property type="evidence" value="ECO:0007669"/>
    <property type="project" value="InterPro"/>
</dbReference>
<evidence type="ECO:0000256" key="1">
    <source>
        <dbReference type="ARBA" id="ARBA00001974"/>
    </source>
</evidence>
<keyword evidence="2" id="KW-0285">Flavoprotein</keyword>
<dbReference type="Gene3D" id="3.50.50.60">
    <property type="entry name" value="FAD/NAD(P)-binding domain"/>
    <property type="match status" value="1"/>
</dbReference>
<evidence type="ECO:0000256" key="4">
    <source>
        <dbReference type="ARBA" id="ARBA00022857"/>
    </source>
</evidence>
<feature type="non-terminal residue" evidence="8">
    <location>
        <position position="1"/>
    </location>
</feature>
<dbReference type="Pfam" id="PF01494">
    <property type="entry name" value="FAD_binding_3"/>
    <property type="match status" value="1"/>
</dbReference>
<evidence type="ECO:0000256" key="5">
    <source>
        <dbReference type="ARBA" id="ARBA00023002"/>
    </source>
</evidence>
<dbReference type="PRINTS" id="PR00420">
    <property type="entry name" value="RNGMNOXGNASE"/>
</dbReference>
<evidence type="ECO:0000256" key="6">
    <source>
        <dbReference type="ARBA" id="ARBA00023033"/>
    </source>
</evidence>
<evidence type="ECO:0000256" key="3">
    <source>
        <dbReference type="ARBA" id="ARBA00022827"/>
    </source>
</evidence>
<dbReference type="EMBL" id="JNBS01000354">
    <property type="protein sequence ID" value="OQS06353.1"/>
    <property type="molecule type" value="Genomic_DNA"/>
</dbReference>
<dbReference type="PANTHER" id="PTHR46028">
    <property type="entry name" value="KYNURENINE 3-MONOOXYGENASE"/>
    <property type="match status" value="1"/>
</dbReference>
<dbReference type="InterPro" id="IPR002938">
    <property type="entry name" value="FAD-bd"/>
</dbReference>
<feature type="domain" description="FAD-binding" evidence="7">
    <location>
        <begin position="6"/>
        <end position="186"/>
    </location>
</feature>
<reference evidence="8 9" key="1">
    <citation type="journal article" date="2014" name="Genome Biol. Evol.">
        <title>The secreted proteins of Achlya hypogyna and Thraustotheca clavata identify the ancestral oomycete secretome and reveal gene acquisitions by horizontal gene transfer.</title>
        <authorList>
            <person name="Misner I."/>
            <person name="Blouin N."/>
            <person name="Leonard G."/>
            <person name="Richards T.A."/>
            <person name="Lane C.E."/>
        </authorList>
    </citation>
    <scope>NUCLEOTIDE SEQUENCE [LARGE SCALE GENOMIC DNA]</scope>
    <source>
        <strain evidence="8 9">ATCC 34112</strain>
    </source>
</reference>
<protein>
    <recommendedName>
        <fullName evidence="7">FAD-binding domain-containing protein</fullName>
    </recommendedName>
</protein>
<dbReference type="InterPro" id="IPR036188">
    <property type="entry name" value="FAD/NAD-bd_sf"/>
</dbReference>
<gene>
    <name evidence="8" type="ORF">THRCLA_01615</name>
</gene>
<dbReference type="GO" id="GO:0004502">
    <property type="term" value="F:kynurenine 3-monooxygenase activity"/>
    <property type="evidence" value="ECO:0007669"/>
    <property type="project" value="TreeGrafter"/>
</dbReference>
<evidence type="ECO:0000259" key="7">
    <source>
        <dbReference type="Pfam" id="PF01494"/>
    </source>
</evidence>
<evidence type="ECO:0000313" key="9">
    <source>
        <dbReference type="Proteomes" id="UP000243217"/>
    </source>
</evidence>
<accession>A0A1W0A7T2</accession>
<evidence type="ECO:0000256" key="2">
    <source>
        <dbReference type="ARBA" id="ARBA00022630"/>
    </source>
</evidence>
<dbReference type="GO" id="GO:0070189">
    <property type="term" value="P:kynurenine metabolic process"/>
    <property type="evidence" value="ECO:0007669"/>
    <property type="project" value="TreeGrafter"/>
</dbReference>
<keyword evidence="9" id="KW-1185">Reference proteome</keyword>